<feature type="transmembrane region" description="Helical" evidence="1">
    <location>
        <begin position="122"/>
        <end position="142"/>
    </location>
</feature>
<gene>
    <name evidence="3" type="ORF">TEGL_17760</name>
</gene>
<sequence>MNFLIRGISEFVIVIPVALIIFSPYFLYTRYILKIKIEWNSVEILCEFLWLLMLLAILNITGIIGSIIEGNFSVDSVVNGRAYIDFNILSDGLSLPTILNIILFIPFGFFTTMIFKRFTTGALMGFFISVSIEVLQLFTGRFVQLEDILMNTSGMVIGCLFAFLVFKLHDKGYIRIDS</sequence>
<dbReference type="RefSeq" id="WP_018591206.1">
    <property type="nucleotide sequence ID" value="NZ_CP117523.1"/>
</dbReference>
<feature type="transmembrane region" description="Helical" evidence="1">
    <location>
        <begin position="88"/>
        <end position="110"/>
    </location>
</feature>
<protein>
    <recommendedName>
        <fullName evidence="2">VanZ-like domain-containing protein</fullName>
    </recommendedName>
</protein>
<feature type="domain" description="VanZ-like" evidence="2">
    <location>
        <begin position="88"/>
        <end position="164"/>
    </location>
</feature>
<dbReference type="Pfam" id="PF04892">
    <property type="entry name" value="VanZ"/>
    <property type="match status" value="1"/>
</dbReference>
<evidence type="ECO:0000313" key="3">
    <source>
        <dbReference type="EMBL" id="WWD83367.1"/>
    </source>
</evidence>
<keyword evidence="1" id="KW-1133">Transmembrane helix</keyword>
<evidence type="ECO:0000259" key="2">
    <source>
        <dbReference type="Pfam" id="PF04892"/>
    </source>
</evidence>
<dbReference type="Proteomes" id="UP001348492">
    <property type="component" value="Chromosome"/>
</dbReference>
<dbReference type="InterPro" id="IPR006976">
    <property type="entry name" value="VanZ-like"/>
</dbReference>
<keyword evidence="1" id="KW-0812">Transmembrane</keyword>
<accession>A0ABZ2EUA1</accession>
<keyword evidence="4" id="KW-1185">Reference proteome</keyword>
<proteinExistence type="predicted"/>
<dbReference type="EMBL" id="CP117523">
    <property type="protein sequence ID" value="WWD83367.1"/>
    <property type="molecule type" value="Genomic_DNA"/>
</dbReference>
<reference evidence="3 4" key="1">
    <citation type="journal article" date="2023" name="PLoS ONE">
        <title>Genome-based metabolic and phylogenomic analysis of three Terrisporobacter species.</title>
        <authorList>
            <person name="Boer T."/>
            <person name="Bengelsdorf F.R."/>
            <person name="Bomeke M."/>
            <person name="Daniel R."/>
            <person name="Poehlein A."/>
        </authorList>
    </citation>
    <scope>NUCLEOTIDE SEQUENCE [LARGE SCALE GENOMIC DNA]</scope>
    <source>
        <strain evidence="3 4">DSM 1288</strain>
    </source>
</reference>
<feature type="transmembrane region" description="Helical" evidence="1">
    <location>
        <begin position="148"/>
        <end position="166"/>
    </location>
</feature>
<organism evidence="3 4">
    <name type="scientific">Terrisporobacter glycolicus ATCC 14880 = DSM 1288</name>
    <dbReference type="NCBI Taxonomy" id="1121315"/>
    <lineage>
        <taxon>Bacteria</taxon>
        <taxon>Bacillati</taxon>
        <taxon>Bacillota</taxon>
        <taxon>Clostridia</taxon>
        <taxon>Peptostreptococcales</taxon>
        <taxon>Peptostreptococcaceae</taxon>
        <taxon>Terrisporobacter</taxon>
    </lineage>
</organism>
<keyword evidence="1" id="KW-0472">Membrane</keyword>
<evidence type="ECO:0000313" key="4">
    <source>
        <dbReference type="Proteomes" id="UP001348492"/>
    </source>
</evidence>
<name>A0ABZ2EUA1_9FIRM</name>
<feature type="transmembrane region" description="Helical" evidence="1">
    <location>
        <begin position="6"/>
        <end position="27"/>
    </location>
</feature>
<feature type="transmembrane region" description="Helical" evidence="1">
    <location>
        <begin position="48"/>
        <end position="68"/>
    </location>
</feature>
<evidence type="ECO:0000256" key="1">
    <source>
        <dbReference type="SAM" id="Phobius"/>
    </source>
</evidence>